<keyword evidence="9" id="KW-0325">Glycoprotein</keyword>
<keyword evidence="7 10" id="KW-1133">Transmembrane helix</keyword>
<dbReference type="InterPro" id="IPR026895">
    <property type="entry name" value="EMC1"/>
</dbReference>
<evidence type="ECO:0000259" key="12">
    <source>
        <dbReference type="Pfam" id="PF07774"/>
    </source>
</evidence>
<evidence type="ECO:0000256" key="6">
    <source>
        <dbReference type="ARBA" id="ARBA00022824"/>
    </source>
</evidence>
<evidence type="ECO:0000256" key="1">
    <source>
        <dbReference type="ARBA" id="ARBA00004115"/>
    </source>
</evidence>
<comment type="subcellular location">
    <subcellularLocation>
        <location evidence="1">Endoplasmic reticulum membrane</location>
        <topology evidence="1">Single-pass type I membrane protein</topology>
    </subcellularLocation>
</comment>
<keyword evidence="14" id="KW-1185">Reference proteome</keyword>
<evidence type="ECO:0000256" key="4">
    <source>
        <dbReference type="ARBA" id="ARBA00022692"/>
    </source>
</evidence>
<evidence type="ECO:0000256" key="7">
    <source>
        <dbReference type="ARBA" id="ARBA00022989"/>
    </source>
</evidence>
<evidence type="ECO:0000256" key="11">
    <source>
        <dbReference type="SAM" id="SignalP"/>
    </source>
</evidence>
<dbReference type="PANTHER" id="PTHR21573:SF0">
    <property type="entry name" value="ER MEMBRANE PROTEIN COMPLEX SUBUNIT 1"/>
    <property type="match status" value="1"/>
</dbReference>
<dbReference type="InterPro" id="IPR011678">
    <property type="entry name" value="EMC1_C"/>
</dbReference>
<evidence type="ECO:0000256" key="5">
    <source>
        <dbReference type="ARBA" id="ARBA00022729"/>
    </source>
</evidence>
<organism evidence="13 14">
    <name type="scientific">Candida viswanathii</name>
    <dbReference type="NCBI Taxonomy" id="5486"/>
    <lineage>
        <taxon>Eukaryota</taxon>
        <taxon>Fungi</taxon>
        <taxon>Dikarya</taxon>
        <taxon>Ascomycota</taxon>
        <taxon>Saccharomycotina</taxon>
        <taxon>Pichiomycetes</taxon>
        <taxon>Debaryomycetaceae</taxon>
        <taxon>Candida/Lodderomyces clade</taxon>
        <taxon>Candida</taxon>
    </lineage>
</organism>
<sequence>MKIDIYLLVSYFLCLTSAVLVDEAFGSREAVNYLYGGDLKNFHLLKDNILVVTNSNDQLLGIDVVNDDAIAWKIQLSGLKNSKLVATESRLFVYGSSSEAVQVDSHGNLEIIELGSVPKKIYGTKNGALIIDSESNLKYFDNDNVVPVQSDVSFVRVDQVLGHTYAIINDKKMIKLSKTGQVLFSIDLAVGSIKEFRAGIILTENDQIFKFNEHDRAFKRIENDSFKNLVIIDGNSLYSTLSEALQLIRIKDKVATLVDVIKVKPNSKAELFSTPLHEFIGITNGNIKDFYDLTDFIETKDAKSIKHFVFKSAEDFPYNFVTVEGSQLSLLSINTKLFGELFSLSDGLKVKNIAPKYHQYSSKKDKYLIIDEPESELAKNEYELILHESESNFILTNWVHRVVRHLSELGKFVTSLDYKNLFGQSDESIKFVKLVVFYDEDHHKLVSVQSNDFDIAWELPIAKGGEFITLEQTGDEEVTALFKSLVVKVDSRNGTVIDQKPNDGGYTNIFKVQDALALENKHGITLVGNLSQSAFFRRAVNNDELVGYVISPGSTKSVQTWSFKFDGPILSWANIPADSTTSSLGLPLADKSVLYKYLNPNTISALTLKDGVLKFYLIDGVTGNLLYTQAHNSAETIDPKSVSLVMDDNWIIYSYFTTQPRLEQRINVIDLFDAEYSSTAHKSSINIARISTKSFVYPERILKLQSTKSVYGITLKSIIALTELGNLIEIPKFILNSRRPENDANRANYANDFNMVPYDPIIAKTNFQVLNHKYQLKNNGEILIKPTAFESTSVICFFNSENQYCGLIQPSNSFDLLSQGFDKVKLLITIAILLVGFIVSKPFVFNKKLNAQWLDRK</sequence>
<dbReference type="EMBL" id="QLNQ01000021">
    <property type="protein sequence ID" value="RCK65219.1"/>
    <property type="molecule type" value="Genomic_DNA"/>
</dbReference>
<dbReference type="Pfam" id="PF07774">
    <property type="entry name" value="EMC1_C"/>
    <property type="match status" value="1"/>
</dbReference>
<dbReference type="GO" id="GO:0072546">
    <property type="term" value="C:EMC complex"/>
    <property type="evidence" value="ECO:0007669"/>
    <property type="project" value="InterPro"/>
</dbReference>
<keyword evidence="4 10" id="KW-0812">Transmembrane</keyword>
<dbReference type="AlphaFoldDB" id="A0A367YI01"/>
<keyword evidence="5 11" id="KW-0732">Signal</keyword>
<feature type="signal peptide" evidence="11">
    <location>
        <begin position="1"/>
        <end position="18"/>
    </location>
</feature>
<evidence type="ECO:0000256" key="3">
    <source>
        <dbReference type="ARBA" id="ARBA00020824"/>
    </source>
</evidence>
<evidence type="ECO:0000256" key="2">
    <source>
        <dbReference type="ARBA" id="ARBA00007904"/>
    </source>
</evidence>
<accession>A0A367YI01</accession>
<evidence type="ECO:0000313" key="14">
    <source>
        <dbReference type="Proteomes" id="UP000253472"/>
    </source>
</evidence>
<protein>
    <recommendedName>
        <fullName evidence="3">ER membrane protein complex subunit 1</fullName>
    </recommendedName>
</protein>
<keyword evidence="8 10" id="KW-0472">Membrane</keyword>
<comment type="caution">
    <text evidence="13">The sequence shown here is derived from an EMBL/GenBank/DDBJ whole genome shotgun (WGS) entry which is preliminary data.</text>
</comment>
<reference evidence="13 14" key="1">
    <citation type="submission" date="2018-06" db="EMBL/GenBank/DDBJ databases">
        <title>Whole genome sequencing of Candida tropicalis (genome annotated by CSBL at Korea University).</title>
        <authorList>
            <person name="Ahn J."/>
        </authorList>
    </citation>
    <scope>NUCLEOTIDE SEQUENCE [LARGE SCALE GENOMIC DNA]</scope>
    <source>
        <strain evidence="13 14">ATCC 20962</strain>
    </source>
</reference>
<proteinExistence type="inferred from homology"/>
<dbReference type="OrthoDB" id="28092at2759"/>
<evidence type="ECO:0000256" key="8">
    <source>
        <dbReference type="ARBA" id="ARBA00023136"/>
    </source>
</evidence>
<dbReference type="STRING" id="5486.A0A367YI01"/>
<feature type="chain" id="PRO_5016801410" description="ER membrane protein complex subunit 1" evidence="11">
    <location>
        <begin position="19"/>
        <end position="857"/>
    </location>
</feature>
<dbReference type="Proteomes" id="UP000253472">
    <property type="component" value="Unassembled WGS sequence"/>
</dbReference>
<keyword evidence="6" id="KW-0256">Endoplasmic reticulum</keyword>
<evidence type="ECO:0000256" key="10">
    <source>
        <dbReference type="SAM" id="Phobius"/>
    </source>
</evidence>
<evidence type="ECO:0000313" key="13">
    <source>
        <dbReference type="EMBL" id="RCK65219.1"/>
    </source>
</evidence>
<gene>
    <name evidence="13" type="primary">EMC1</name>
    <name evidence="13" type="ORF">Cantr_00710</name>
</gene>
<evidence type="ECO:0000256" key="9">
    <source>
        <dbReference type="ARBA" id="ARBA00023180"/>
    </source>
</evidence>
<comment type="similarity">
    <text evidence="2">Belongs to the EMC1 family.</text>
</comment>
<dbReference type="GO" id="GO:0034975">
    <property type="term" value="P:protein folding in endoplasmic reticulum"/>
    <property type="evidence" value="ECO:0007669"/>
    <property type="project" value="TreeGrafter"/>
</dbReference>
<feature type="transmembrane region" description="Helical" evidence="10">
    <location>
        <begin position="826"/>
        <end position="844"/>
    </location>
</feature>
<name>A0A367YI01_9ASCO</name>
<feature type="domain" description="ER membrane protein complex subunit 1 C-terminal" evidence="12">
    <location>
        <begin position="647"/>
        <end position="853"/>
    </location>
</feature>
<dbReference type="PANTHER" id="PTHR21573">
    <property type="entry name" value="ER MEMBRANE PROTEIN COMPLEX SUBUNIT 1"/>
    <property type="match status" value="1"/>
</dbReference>